<dbReference type="Gene3D" id="3.30.450.90">
    <property type="match status" value="1"/>
</dbReference>
<dbReference type="SUPFAM" id="SSF46955">
    <property type="entry name" value="Putative DNA-binding domain"/>
    <property type="match status" value="1"/>
</dbReference>
<dbReference type="PANTHER" id="PTHR30258">
    <property type="entry name" value="TYPE II SECRETION SYSTEM PROTEIN GSPE-RELATED"/>
    <property type="match status" value="1"/>
</dbReference>
<name>A0A2M7FZR9_9BACT</name>
<dbReference type="EMBL" id="PFFQ01000055">
    <property type="protein sequence ID" value="PIW14849.1"/>
    <property type="molecule type" value="Genomic_DNA"/>
</dbReference>
<dbReference type="NCBIfam" id="TIGR01764">
    <property type="entry name" value="excise"/>
    <property type="match status" value="1"/>
</dbReference>
<evidence type="ECO:0000256" key="3">
    <source>
        <dbReference type="ARBA" id="ARBA00022840"/>
    </source>
</evidence>
<dbReference type="GO" id="GO:0016887">
    <property type="term" value="F:ATP hydrolysis activity"/>
    <property type="evidence" value="ECO:0007669"/>
    <property type="project" value="TreeGrafter"/>
</dbReference>
<feature type="domain" description="Bacterial type II secretion system protein E" evidence="4">
    <location>
        <begin position="95"/>
        <end position="482"/>
    </location>
</feature>
<dbReference type="AlphaFoldDB" id="A0A2M7FZR9"/>
<dbReference type="Proteomes" id="UP000231019">
    <property type="component" value="Unassembled WGS sequence"/>
</dbReference>
<dbReference type="InterPro" id="IPR009061">
    <property type="entry name" value="DNA-bd_dom_put_sf"/>
</dbReference>
<dbReference type="InterPro" id="IPR027417">
    <property type="entry name" value="P-loop_NTPase"/>
</dbReference>
<evidence type="ECO:0000259" key="4">
    <source>
        <dbReference type="Pfam" id="PF00437"/>
    </source>
</evidence>
<dbReference type="GO" id="GO:0005524">
    <property type="term" value="F:ATP binding"/>
    <property type="evidence" value="ECO:0007669"/>
    <property type="project" value="UniProtKB-KW"/>
</dbReference>
<comment type="caution">
    <text evidence="6">The sequence shown here is derived from an EMBL/GenBank/DDBJ whole genome shotgun (WGS) entry which is preliminary data.</text>
</comment>
<evidence type="ECO:0000313" key="7">
    <source>
        <dbReference type="Proteomes" id="UP000231019"/>
    </source>
</evidence>
<keyword evidence="2" id="KW-0547">Nucleotide-binding</keyword>
<reference evidence="6 7" key="1">
    <citation type="submission" date="2017-09" db="EMBL/GenBank/DDBJ databases">
        <title>Depth-based differentiation of microbial function through sediment-hosted aquifers and enrichment of novel symbionts in the deep terrestrial subsurface.</title>
        <authorList>
            <person name="Probst A.J."/>
            <person name="Ladd B."/>
            <person name="Jarett J.K."/>
            <person name="Geller-Mcgrath D.E."/>
            <person name="Sieber C.M."/>
            <person name="Emerson J.B."/>
            <person name="Anantharaman K."/>
            <person name="Thomas B.C."/>
            <person name="Malmstrom R."/>
            <person name="Stieglmeier M."/>
            <person name="Klingl A."/>
            <person name="Woyke T."/>
            <person name="Ryan C.M."/>
            <person name="Banfield J.F."/>
        </authorList>
    </citation>
    <scope>NUCLEOTIDE SEQUENCE [LARGE SCALE GENOMIC DNA]</scope>
    <source>
        <strain evidence="6">CG17_big_fil_post_rev_8_21_14_2_50_48_46</strain>
    </source>
</reference>
<dbReference type="PANTHER" id="PTHR30258:SF1">
    <property type="entry name" value="PROTEIN TRANSPORT PROTEIN HOFB HOMOLOG"/>
    <property type="match status" value="1"/>
</dbReference>
<dbReference type="InterPro" id="IPR001482">
    <property type="entry name" value="T2SS/T4SS_dom"/>
</dbReference>
<evidence type="ECO:0000259" key="5">
    <source>
        <dbReference type="Pfam" id="PF12728"/>
    </source>
</evidence>
<dbReference type="Gene3D" id="3.40.50.300">
    <property type="entry name" value="P-loop containing nucleotide triphosphate hydrolases"/>
    <property type="match status" value="1"/>
</dbReference>
<dbReference type="Pfam" id="PF00437">
    <property type="entry name" value="T2SSE"/>
    <property type="match status" value="1"/>
</dbReference>
<dbReference type="InterPro" id="IPR041657">
    <property type="entry name" value="HTH_17"/>
</dbReference>
<evidence type="ECO:0008006" key="8">
    <source>
        <dbReference type="Google" id="ProtNLM"/>
    </source>
</evidence>
<dbReference type="InterPro" id="IPR010093">
    <property type="entry name" value="SinI_DNA-bd"/>
</dbReference>
<sequence>MMPPLDEQELLSMEEAIERLKTTRPTFYRWLRTGRIKGMKVGRQWRFYPEDLERFLKGEGPRIDLPLDISPLLKQLSESVAQAGGELPDQTFSGMERAVELLIQLLLLKNASHLHLEPLVQTQGNLNGLIRFRIEGRLQPQLEIDRRLIAPMLAQFKLISGCDPHSQDSPQEGQFNHEAQYKPYHFKTHFLPSAQGETLTMTLLHPGQDIRLADLKLDSQVQSSLDQALKKGWGLVITSGPHGSGKTTTLYAILKEIASPELKTISLEDPVEQVFPWIVPVTVDHQAGETLTGKLRVILNADPDAIMIGELRDEEAVKMAMRIGLTGHLVLTQLHSETAIQALLKLSEISGSPYTVTESVRLILNQRLVRKLCPDCKKRKALTQTELKPFENLLAKLELSSQDLPKLHHATGCQKCQMTGYRGRMQITEALSMTPELQKLLHQHATADEIEKNLAPDKWHGFLKDGWNRVLSGETTLEELARVSGLT</sequence>
<protein>
    <recommendedName>
        <fullName evidence="8">Bacterial type II secretion system protein E domain-containing protein</fullName>
    </recommendedName>
</protein>
<evidence type="ECO:0000313" key="6">
    <source>
        <dbReference type="EMBL" id="PIW14849.1"/>
    </source>
</evidence>
<proteinExistence type="inferred from homology"/>
<comment type="similarity">
    <text evidence="1">Belongs to the GSP E family.</text>
</comment>
<evidence type="ECO:0000256" key="2">
    <source>
        <dbReference type="ARBA" id="ARBA00022741"/>
    </source>
</evidence>
<dbReference type="Pfam" id="PF12728">
    <property type="entry name" value="HTH_17"/>
    <property type="match status" value="1"/>
</dbReference>
<keyword evidence="3" id="KW-0067">ATP-binding</keyword>
<accession>A0A2M7FZR9</accession>
<dbReference type="SUPFAM" id="SSF52540">
    <property type="entry name" value="P-loop containing nucleoside triphosphate hydrolases"/>
    <property type="match status" value="1"/>
</dbReference>
<feature type="domain" description="Helix-turn-helix" evidence="5">
    <location>
        <begin position="10"/>
        <end position="58"/>
    </location>
</feature>
<organism evidence="6 7">
    <name type="scientific">bacterium (Candidatus Blackallbacteria) CG17_big_fil_post_rev_8_21_14_2_50_48_46</name>
    <dbReference type="NCBI Taxonomy" id="2014261"/>
    <lineage>
        <taxon>Bacteria</taxon>
        <taxon>Candidatus Blackallbacteria</taxon>
    </lineage>
</organism>
<gene>
    <name evidence="6" type="ORF">COW36_19555</name>
</gene>
<dbReference type="GO" id="GO:0003677">
    <property type="term" value="F:DNA binding"/>
    <property type="evidence" value="ECO:0007669"/>
    <property type="project" value="InterPro"/>
</dbReference>
<evidence type="ECO:0000256" key="1">
    <source>
        <dbReference type="ARBA" id="ARBA00006611"/>
    </source>
</evidence>
<dbReference type="GO" id="GO:0005886">
    <property type="term" value="C:plasma membrane"/>
    <property type="evidence" value="ECO:0007669"/>
    <property type="project" value="TreeGrafter"/>
</dbReference>